<feature type="compositionally biased region" description="Polar residues" evidence="4">
    <location>
        <begin position="8"/>
        <end position="17"/>
    </location>
</feature>
<dbReference type="Pfam" id="PF00013">
    <property type="entry name" value="KH_1"/>
    <property type="match status" value="6"/>
</dbReference>
<dbReference type="SMART" id="SM00322">
    <property type="entry name" value="KH"/>
    <property type="match status" value="7"/>
</dbReference>
<comment type="caution">
    <text evidence="6">The sequence shown here is derived from an EMBL/GenBank/DDBJ whole genome shotgun (WGS) entry which is preliminary data.</text>
</comment>
<protein>
    <recommendedName>
        <fullName evidence="5">K Homology domain-containing protein</fullName>
    </recommendedName>
</protein>
<dbReference type="PANTHER" id="PTHR10288">
    <property type="entry name" value="KH DOMAIN CONTAINING RNA BINDING PROTEIN"/>
    <property type="match status" value="1"/>
</dbReference>
<organism evidence="6 7">
    <name type="scientific">Zygosaccharomyces rouxii</name>
    <dbReference type="NCBI Taxonomy" id="4956"/>
    <lineage>
        <taxon>Eukaryota</taxon>
        <taxon>Fungi</taxon>
        <taxon>Dikarya</taxon>
        <taxon>Ascomycota</taxon>
        <taxon>Saccharomycotina</taxon>
        <taxon>Saccharomycetes</taxon>
        <taxon>Saccharomycetales</taxon>
        <taxon>Saccharomycetaceae</taxon>
        <taxon>Zygosaccharomyces</taxon>
    </lineage>
</organism>
<feature type="domain" description="K Homology" evidence="5">
    <location>
        <begin position="136"/>
        <end position="214"/>
    </location>
</feature>
<feature type="domain" description="K Homology" evidence="5">
    <location>
        <begin position="658"/>
        <end position="723"/>
    </location>
</feature>
<dbReference type="AlphaFoldDB" id="A0A1Q3ALD9"/>
<feature type="domain" description="K Homology" evidence="5">
    <location>
        <begin position="728"/>
        <end position="803"/>
    </location>
</feature>
<keyword evidence="2 3" id="KW-0694">RNA-binding</keyword>
<feature type="domain" description="K Homology" evidence="5">
    <location>
        <begin position="885"/>
        <end position="952"/>
    </location>
</feature>
<dbReference type="SUPFAM" id="SSF54791">
    <property type="entry name" value="Eukaryotic type KH-domain (KH-domain type I)"/>
    <property type="match status" value="6"/>
</dbReference>
<name>A0A1Q3ALD9_ZYGRO</name>
<evidence type="ECO:0000256" key="3">
    <source>
        <dbReference type="PROSITE-ProRule" id="PRU00117"/>
    </source>
</evidence>
<evidence type="ECO:0000256" key="1">
    <source>
        <dbReference type="ARBA" id="ARBA00022737"/>
    </source>
</evidence>
<evidence type="ECO:0000256" key="4">
    <source>
        <dbReference type="SAM" id="MobiDB-lite"/>
    </source>
</evidence>
<feature type="domain" description="K Homology" evidence="5">
    <location>
        <begin position="807"/>
        <end position="881"/>
    </location>
</feature>
<gene>
    <name evidence="6" type="ORF">ZYGR_0BB01400</name>
</gene>
<evidence type="ECO:0000313" key="7">
    <source>
        <dbReference type="Proteomes" id="UP000187013"/>
    </source>
</evidence>
<evidence type="ECO:0000259" key="5">
    <source>
        <dbReference type="SMART" id="SM00322"/>
    </source>
</evidence>
<dbReference type="InterPro" id="IPR036612">
    <property type="entry name" value="KH_dom_type_1_sf"/>
</dbReference>
<dbReference type="InterPro" id="IPR004088">
    <property type="entry name" value="KH_dom_type_1"/>
</dbReference>
<dbReference type="Proteomes" id="UP000187013">
    <property type="component" value="Unassembled WGS sequence"/>
</dbReference>
<dbReference type="InterPro" id="IPR004087">
    <property type="entry name" value="KH_dom"/>
</dbReference>
<keyword evidence="1" id="KW-0677">Repeat</keyword>
<dbReference type="OrthoDB" id="10027144at2759"/>
<dbReference type="Gene3D" id="3.30.1370.10">
    <property type="entry name" value="K Homology domain, type 1"/>
    <property type="match status" value="7"/>
</dbReference>
<evidence type="ECO:0000313" key="6">
    <source>
        <dbReference type="EMBL" id="GAV56363.1"/>
    </source>
</evidence>
<proteinExistence type="predicted"/>
<dbReference type="EMBL" id="BDGX01000054">
    <property type="protein sequence ID" value="GAV56363.1"/>
    <property type="molecule type" value="Genomic_DNA"/>
</dbReference>
<sequence length="1165" mass="129386">MSKYEETPPTSVDSQLPSLKDLPSLGSNAGFSNKKVAWGPNVKPNVVPQVATPNVVPQGASKPIRSKTIQEAFTLDLQSQLSITKPEFSRIVQSVKQNHDVSVESTLSKTSRTFLISGLPANVSAGRRELVKKLTKPVTDVVQVPSRAKAAIIGSGGRNIKEIQEKFDVKVNVARENNPNVVDEDLGDQMADVSIHGDVDSVKLAKDKIMSIVKEETKNSSILVTVNNSTLLPFIDLAHLSLESVKLSIDNNKDVVVSGPREDVKLAKTKLQSYFQELESQLKEEQVKIPEKFQFLIDTKEIKDQFNVVVNFHADSLVSFLGHKEKVPEAISHARSSSTTFAVDALDISKAHSKNLQHAKNLVLYFNKYDVLKQIQDAHPEIKIVLPKPERLTEAETVEIYISGKSNKTDEIKGVRKELIALVNEIAPFDTLTVTDLDYELFHKDIKHELLSSEETAGFVQFGDFFPGDDTILLVARVSNEDFKPSPEEIKESLSQVNATLDPIRNKQSNLATQVIDLEAAKQDSLLSKGVTLELILEEVTQDGNTLQFKLHAPEESQLTLRGSDKAVKLAKKALESVVATSNRKFKDSLEVSVNSISRLIGVKGSNTQQLREKFDVNIDVPSESSNGKTVEVTITGVQYNVERAKVYVQQEAKKWADIITKELFVAQKYHRNLMGPQGAYRNRLQDKYNVRIFFPKSEDNVTIRGPSRGVTRAYEELKSLLDFEMENGHKVTMDVPAEHVARVIGKNGDMINDIRADFGVELDFLQKTTDPSVQESGKVQLEITGNRQAIKDAQTKIKAIVQEASDFTKTTLDVDRKYHKTIVGAGGHTLKEIINKAGGEGVRNRTVDVPNADSETSVIKVEGPKKFVDAVIKEINKIVEEGENSVDKELDIPQDKQGALIGPGGFVRRQLESEFHIQLHVPNKGETGKVVLTGLPENVEKAETKILTEIIRDNFDHELFVPAELHEFVSERGAFIQSLRLDYSINVKHGNQGRKATKLVRKPLDIPVDRVRGTADEKIKTTVEELDTPVIDDNAEKISWRLIYEDFDLDELLADEPSKSNEKDKKAVDETKKQESLKKAIEAIEKRIELGGKATSVGYVWSSEPSKFNKIVGPGGSNIKKIRDSTGAIINVPRKSDKVSDVIYIKGTKESVESAIQQVLKSLK</sequence>
<dbReference type="GO" id="GO:0003723">
    <property type="term" value="F:RNA binding"/>
    <property type="evidence" value="ECO:0007669"/>
    <property type="project" value="UniProtKB-UniRule"/>
</dbReference>
<reference evidence="6 7" key="1">
    <citation type="submission" date="2016-08" db="EMBL/GenBank/DDBJ databases">
        <title>Draft genome sequence of allopolyploid Zygosaccharomyces rouxii.</title>
        <authorList>
            <person name="Watanabe J."/>
            <person name="Uehara K."/>
            <person name="Mogi Y."/>
            <person name="Tsukioka Y."/>
        </authorList>
    </citation>
    <scope>NUCLEOTIDE SEQUENCE [LARGE SCALE GENOMIC DNA]</scope>
    <source>
        <strain evidence="6 7">NBRC 110957</strain>
    </source>
</reference>
<feature type="domain" description="K Homology" evidence="5">
    <location>
        <begin position="1085"/>
        <end position="1165"/>
    </location>
</feature>
<dbReference type="InterPro" id="IPR057778">
    <property type="entry name" value="KH_Vigilin_N"/>
</dbReference>
<dbReference type="Pfam" id="PF24668">
    <property type="entry name" value="KH_Vigilin"/>
    <property type="match status" value="1"/>
</dbReference>
<feature type="domain" description="K Homology" evidence="5">
    <location>
        <begin position="584"/>
        <end position="654"/>
    </location>
</feature>
<accession>A0A1Q3ALD9</accession>
<feature type="region of interest" description="Disordered" evidence="4">
    <location>
        <begin position="1"/>
        <end position="24"/>
    </location>
</feature>
<evidence type="ECO:0000256" key="2">
    <source>
        <dbReference type="ARBA" id="ARBA00022884"/>
    </source>
</evidence>
<dbReference type="PROSITE" id="PS50084">
    <property type="entry name" value="KH_TYPE_1"/>
    <property type="match status" value="7"/>
</dbReference>